<gene>
    <name evidence="1" type="ORF">MNBD_NITROSPIRAE03-2001</name>
</gene>
<protein>
    <submittedName>
        <fullName evidence="1">Uncharacterized protein</fullName>
    </submittedName>
</protein>
<name>A0A3B1CZB9_9ZZZZ</name>
<evidence type="ECO:0000313" key="1">
    <source>
        <dbReference type="EMBL" id="VAX29853.1"/>
    </source>
</evidence>
<dbReference type="Pfam" id="PF02321">
    <property type="entry name" value="OEP"/>
    <property type="match status" value="2"/>
</dbReference>
<dbReference type="PROSITE" id="PS51257">
    <property type="entry name" value="PROKAR_LIPOPROTEIN"/>
    <property type="match status" value="1"/>
</dbReference>
<dbReference type="EMBL" id="UOGI01000063">
    <property type="protein sequence ID" value="VAX29853.1"/>
    <property type="molecule type" value="Genomic_DNA"/>
</dbReference>
<reference evidence="1" key="1">
    <citation type="submission" date="2018-06" db="EMBL/GenBank/DDBJ databases">
        <authorList>
            <person name="Zhirakovskaya E."/>
        </authorList>
    </citation>
    <scope>NUCLEOTIDE SEQUENCE</scope>
</reference>
<dbReference type="InterPro" id="IPR010131">
    <property type="entry name" value="MdtP/NodT-like"/>
</dbReference>
<sequence>MKISLFVFLMLFVGCAVHSPQSVAPPLPVPASFSEQNSPGVPVERWWEVFEDTDLNLLMEEAFSGNPDLAQAYERFEQSRAVYRSSMAARKPSVDLKGEWSRENTPSFFGNNSGNSYILSLAAGFEPDLWQKLKSRTMAAGLDMEALREEIKTLYISLSARIADLYYLAAEQRAQMKLTEQTIKSYTDILSLVEQRYRGGLVPALDVYQAQQNLFRVRARRAVLESALRVTEHALSVALGHYPDNKTTGGLIELPETPAAFPEGLPSELLSRRPDVRAALLRLKASDARVAVAIAERFPSFNLLGSYGTSSFVFSTGDIIGNFWKVLIN</sequence>
<organism evidence="1">
    <name type="scientific">hydrothermal vent metagenome</name>
    <dbReference type="NCBI Taxonomy" id="652676"/>
    <lineage>
        <taxon>unclassified sequences</taxon>
        <taxon>metagenomes</taxon>
        <taxon>ecological metagenomes</taxon>
    </lineage>
</organism>
<dbReference type="GO" id="GO:0015562">
    <property type="term" value="F:efflux transmembrane transporter activity"/>
    <property type="evidence" value="ECO:0007669"/>
    <property type="project" value="InterPro"/>
</dbReference>
<dbReference type="Gene3D" id="1.20.1600.10">
    <property type="entry name" value="Outer membrane efflux proteins (OEP)"/>
    <property type="match status" value="1"/>
</dbReference>
<accession>A0A3B1CZB9</accession>
<proteinExistence type="predicted"/>
<dbReference type="PANTHER" id="PTHR30203">
    <property type="entry name" value="OUTER MEMBRANE CATION EFFLUX PROTEIN"/>
    <property type="match status" value="1"/>
</dbReference>
<dbReference type="SUPFAM" id="SSF56954">
    <property type="entry name" value="Outer membrane efflux proteins (OEP)"/>
    <property type="match status" value="1"/>
</dbReference>
<dbReference type="AlphaFoldDB" id="A0A3B1CZB9"/>
<feature type="non-terminal residue" evidence="1">
    <location>
        <position position="329"/>
    </location>
</feature>
<dbReference type="InterPro" id="IPR003423">
    <property type="entry name" value="OMP_efflux"/>
</dbReference>